<protein>
    <submittedName>
        <fullName evidence="2">Uncharacterized protein</fullName>
    </submittedName>
</protein>
<feature type="compositionally biased region" description="Basic and acidic residues" evidence="1">
    <location>
        <begin position="71"/>
        <end position="84"/>
    </location>
</feature>
<keyword evidence="3" id="KW-1185">Reference proteome</keyword>
<dbReference type="AlphaFoldDB" id="A0AAP0Q5G9"/>
<reference evidence="2 3" key="1">
    <citation type="submission" date="2024-01" db="EMBL/GenBank/DDBJ databases">
        <title>Genome assemblies of Stephania.</title>
        <authorList>
            <person name="Yang L."/>
        </authorList>
    </citation>
    <scope>NUCLEOTIDE SEQUENCE [LARGE SCALE GENOMIC DNA]</scope>
    <source>
        <strain evidence="2">YNDBR</strain>
        <tissue evidence="2">Leaf</tissue>
    </source>
</reference>
<organism evidence="2 3">
    <name type="scientific">Stephania yunnanensis</name>
    <dbReference type="NCBI Taxonomy" id="152371"/>
    <lineage>
        <taxon>Eukaryota</taxon>
        <taxon>Viridiplantae</taxon>
        <taxon>Streptophyta</taxon>
        <taxon>Embryophyta</taxon>
        <taxon>Tracheophyta</taxon>
        <taxon>Spermatophyta</taxon>
        <taxon>Magnoliopsida</taxon>
        <taxon>Ranunculales</taxon>
        <taxon>Menispermaceae</taxon>
        <taxon>Menispermoideae</taxon>
        <taxon>Cissampelideae</taxon>
        <taxon>Stephania</taxon>
    </lineage>
</organism>
<name>A0AAP0Q5G9_9MAGN</name>
<gene>
    <name evidence="2" type="ORF">Syun_000345</name>
</gene>
<evidence type="ECO:0000313" key="3">
    <source>
        <dbReference type="Proteomes" id="UP001420932"/>
    </source>
</evidence>
<feature type="compositionally biased region" description="Basic residues" evidence="1">
    <location>
        <begin position="7"/>
        <end position="20"/>
    </location>
</feature>
<feature type="region of interest" description="Disordered" evidence="1">
    <location>
        <begin position="1"/>
        <end position="20"/>
    </location>
</feature>
<evidence type="ECO:0000256" key="1">
    <source>
        <dbReference type="SAM" id="MobiDB-lite"/>
    </source>
</evidence>
<evidence type="ECO:0000313" key="2">
    <source>
        <dbReference type="EMBL" id="KAK9168205.1"/>
    </source>
</evidence>
<sequence length="118" mass="13303">MAVGGGGRRRSAIGGRSRRRAVRSRLLELRKDGLAQWQRGRSLMKDPGFELCCCWRLASLGSDMARSKTGVSRERLYRNSKRTEQAAGTSDTYDGRKPQIASYRKEKKKAIEKEVARA</sequence>
<dbReference type="Proteomes" id="UP001420932">
    <property type="component" value="Unassembled WGS sequence"/>
</dbReference>
<feature type="region of interest" description="Disordered" evidence="1">
    <location>
        <begin position="68"/>
        <end position="107"/>
    </location>
</feature>
<dbReference type="EMBL" id="JBBNAF010000001">
    <property type="protein sequence ID" value="KAK9168205.1"/>
    <property type="molecule type" value="Genomic_DNA"/>
</dbReference>
<comment type="caution">
    <text evidence="2">The sequence shown here is derived from an EMBL/GenBank/DDBJ whole genome shotgun (WGS) entry which is preliminary data.</text>
</comment>
<accession>A0AAP0Q5G9</accession>
<proteinExistence type="predicted"/>